<feature type="region of interest" description="Disordered" evidence="2">
    <location>
        <begin position="70"/>
        <end position="118"/>
    </location>
</feature>
<feature type="region of interest" description="Disordered" evidence="2">
    <location>
        <begin position="951"/>
        <end position="1012"/>
    </location>
</feature>
<dbReference type="Proteomes" id="UP001497453">
    <property type="component" value="Chromosome 10"/>
</dbReference>
<gene>
    <name evidence="5" type="ORF">GFSPODELE1_LOCUS1753</name>
</gene>
<feature type="domain" description="Myb-like" evidence="3">
    <location>
        <begin position="108"/>
        <end position="163"/>
    </location>
</feature>
<feature type="region of interest" description="Disordered" evidence="2">
    <location>
        <begin position="658"/>
        <end position="678"/>
    </location>
</feature>
<name>A0ABP1CPI9_9APHY</name>
<dbReference type="Gene3D" id="1.10.10.60">
    <property type="entry name" value="Homeodomain-like"/>
    <property type="match status" value="2"/>
</dbReference>
<feature type="region of interest" description="Disordered" evidence="2">
    <location>
        <begin position="749"/>
        <end position="831"/>
    </location>
</feature>
<dbReference type="PROSITE" id="PS50090">
    <property type="entry name" value="MYB_LIKE"/>
    <property type="match status" value="2"/>
</dbReference>
<dbReference type="InterPro" id="IPR009057">
    <property type="entry name" value="Homeodomain-like_sf"/>
</dbReference>
<keyword evidence="6" id="KW-1185">Reference proteome</keyword>
<proteinExistence type="predicted"/>
<dbReference type="SMART" id="SM00717">
    <property type="entry name" value="SANT"/>
    <property type="match status" value="2"/>
</dbReference>
<dbReference type="PANTHER" id="PTHR46734">
    <property type="entry name" value="TELOMERIC REPEAT-BINDING FACTOR 1 TERF1"/>
    <property type="match status" value="1"/>
</dbReference>
<feature type="compositionally biased region" description="Polar residues" evidence="2">
    <location>
        <begin position="666"/>
        <end position="675"/>
    </location>
</feature>
<sequence length="1012" mass="109552">MANAEISPSIKLPPSSAFSFSAPFPPPQSSLNIPNPHSSKQQRRVSLALPSSPRLFPAWSFRDDTSVGVNVTSSEQEKRGKMRRVESEDGQTLAQASSSTLTQMQSQPEKKQRKKWSEEETQMLVRGCNKWGVGNWKAILNDPELTFDNRSPVDLKDRFRTYFPDAYRLHYPNAKTHLSSKIRSALPDGSSIFEKTRSKKRRPFTEEEDRALKEGYDKHGTVWATIVKENPIFLEQGRRSTDLRDRFRNAFPELYLAAGYKPRTSVAKKKKLGDCATDAASVVSPSERSRPVRAATDDQLTMGSKGALGPVRRKRRHTAQGLFRGGTKSVPESTTNSEDEDSGSDDDKDKSPVSSLNMSNLTSNTSGSLATPEDLFGDTASSEVDMDVQALDALADPLGQSMHDFIPDLTDSSHTTSWTLDTSSHSWTSTNNVDANVANSPSHDYFLPHSPPAMSNAMIGKSAWGPQDWLSPNPKLENSSGVSGAASTSSTSSYLGGNPTFSPSPLPPSSPSQYSSAAHAPLSLSHLSLNSLAHSHPSHLHNLHHSQFLQNHSQGIFDRYDLFPSSSQQDLDLDFDYVSEGFGAGDTSDAQSAFSDPSMGMGGMGMGMRGGFTHHSNYAGDLIFGARTHQPSGHMHMDYGAGFGFGGYNSHGGASGSGLGLDGVQGPSSQKSGLQHTPALPGIDEIELTNITLDDRDIEVEPQDAMVMPLEEAVNIPKDEEELPSKAGDRQQGSYSMQNALPLEDLIGMPSSDDDQRGDQDMSIHVTPPHTPLFSGRTSGRTLMSGRSATTGMHTPVHGHNHNRSVSVPPSEHRSPVPKPSLSQTQTPNPSRQYKPLPVTRMSFQPFQLPATIAPSQIQSQLPQQQMPFLPPPMSAYSTHALTPDVYHVPYLDLHYYSSSSNSTAEDLAADPFYAAKFQGHAQALDLAQTLSQVNAKPSCVALSQVQLIPPPGMTGPGPGGGQSMSAPDATIGRSQSHLRRQSAAAISPQDLLLRKGNDNKRKRASWDGGPA</sequence>
<dbReference type="Pfam" id="PF00249">
    <property type="entry name" value="Myb_DNA-binding"/>
    <property type="match status" value="2"/>
</dbReference>
<keyword evidence="1" id="KW-0539">Nucleus</keyword>
<organism evidence="5 6">
    <name type="scientific">Somion occarium</name>
    <dbReference type="NCBI Taxonomy" id="3059160"/>
    <lineage>
        <taxon>Eukaryota</taxon>
        <taxon>Fungi</taxon>
        <taxon>Dikarya</taxon>
        <taxon>Basidiomycota</taxon>
        <taxon>Agaricomycotina</taxon>
        <taxon>Agaricomycetes</taxon>
        <taxon>Polyporales</taxon>
        <taxon>Cerrenaceae</taxon>
        <taxon>Somion</taxon>
    </lineage>
</organism>
<evidence type="ECO:0008006" key="7">
    <source>
        <dbReference type="Google" id="ProtNLM"/>
    </source>
</evidence>
<feature type="domain" description="HTH myb-type" evidence="4">
    <location>
        <begin position="109"/>
        <end position="167"/>
    </location>
</feature>
<feature type="compositionally biased region" description="Polar residues" evidence="2">
    <location>
        <begin position="90"/>
        <end position="107"/>
    </location>
</feature>
<dbReference type="InterPro" id="IPR052450">
    <property type="entry name" value="TRBD-Containing_Protein"/>
</dbReference>
<dbReference type="PANTHER" id="PTHR46734:SF1">
    <property type="entry name" value="TELOMERIC REPEAT-BINDING FACTOR 1"/>
    <property type="match status" value="1"/>
</dbReference>
<evidence type="ECO:0000256" key="2">
    <source>
        <dbReference type="SAM" id="MobiDB-lite"/>
    </source>
</evidence>
<feature type="compositionally biased region" description="Low complexity" evidence="2">
    <location>
        <begin position="352"/>
        <end position="371"/>
    </location>
</feature>
<dbReference type="CDD" id="cd11660">
    <property type="entry name" value="SANT_TRF"/>
    <property type="match status" value="2"/>
</dbReference>
<dbReference type="InterPro" id="IPR017930">
    <property type="entry name" value="Myb_dom"/>
</dbReference>
<protein>
    <recommendedName>
        <fullName evidence="7">Meiotically up-regulated gene 152 protein</fullName>
    </recommendedName>
</protein>
<feature type="domain" description="Myb-like" evidence="3">
    <location>
        <begin position="196"/>
        <end position="251"/>
    </location>
</feature>
<feature type="compositionally biased region" description="Low complexity" evidence="2">
    <location>
        <begin position="479"/>
        <end position="501"/>
    </location>
</feature>
<feature type="region of interest" description="Disordered" evidence="2">
    <location>
        <begin position="1"/>
        <end position="47"/>
    </location>
</feature>
<feature type="domain" description="HTH myb-type" evidence="4">
    <location>
        <begin position="196"/>
        <end position="255"/>
    </location>
</feature>
<evidence type="ECO:0000259" key="4">
    <source>
        <dbReference type="PROSITE" id="PS51294"/>
    </source>
</evidence>
<feature type="region of interest" description="Disordered" evidence="2">
    <location>
        <begin position="267"/>
        <end position="377"/>
    </location>
</feature>
<reference evidence="6" key="1">
    <citation type="submission" date="2024-04" db="EMBL/GenBank/DDBJ databases">
        <authorList>
            <person name="Shaw F."/>
            <person name="Minotto A."/>
        </authorList>
    </citation>
    <scope>NUCLEOTIDE SEQUENCE [LARGE SCALE GENOMIC DNA]</scope>
</reference>
<feature type="compositionally biased region" description="Basic and acidic residues" evidence="2">
    <location>
        <begin position="75"/>
        <end position="87"/>
    </location>
</feature>
<feature type="compositionally biased region" description="Polar residues" evidence="2">
    <location>
        <begin position="821"/>
        <end position="831"/>
    </location>
</feature>
<evidence type="ECO:0000313" key="6">
    <source>
        <dbReference type="Proteomes" id="UP001497453"/>
    </source>
</evidence>
<dbReference type="SUPFAM" id="SSF46689">
    <property type="entry name" value="Homeodomain-like"/>
    <property type="match status" value="2"/>
</dbReference>
<dbReference type="PROSITE" id="PS51294">
    <property type="entry name" value="HTH_MYB"/>
    <property type="match status" value="2"/>
</dbReference>
<dbReference type="EMBL" id="OZ037953">
    <property type="protein sequence ID" value="CAL1697611.1"/>
    <property type="molecule type" value="Genomic_DNA"/>
</dbReference>
<evidence type="ECO:0000313" key="5">
    <source>
        <dbReference type="EMBL" id="CAL1697611.1"/>
    </source>
</evidence>
<feature type="compositionally biased region" description="Polar residues" evidence="2">
    <location>
        <begin position="776"/>
        <end position="793"/>
    </location>
</feature>
<evidence type="ECO:0000256" key="1">
    <source>
        <dbReference type="ARBA" id="ARBA00023242"/>
    </source>
</evidence>
<feature type="region of interest" description="Disordered" evidence="2">
    <location>
        <begin position="469"/>
        <end position="517"/>
    </location>
</feature>
<feature type="compositionally biased region" description="Low complexity" evidence="2">
    <location>
        <begin position="13"/>
        <end position="22"/>
    </location>
</feature>
<accession>A0ABP1CPI9</accession>
<dbReference type="InterPro" id="IPR001005">
    <property type="entry name" value="SANT/Myb"/>
</dbReference>
<evidence type="ECO:0000259" key="3">
    <source>
        <dbReference type="PROSITE" id="PS50090"/>
    </source>
</evidence>